<dbReference type="KEGG" id="mtun:MTUNDRAET4_0675"/>
<reference evidence="1 2" key="1">
    <citation type="submission" date="2019-03" db="EMBL/GenBank/DDBJ databases">
        <authorList>
            <person name="Kox A.R. M."/>
        </authorList>
    </citation>
    <scope>NUCLEOTIDE SEQUENCE [LARGE SCALE GENOMIC DNA]</scope>
    <source>
        <strain evidence="1">MTUNDRAET4 annotated genome</strain>
    </source>
</reference>
<protein>
    <recommendedName>
        <fullName evidence="3">YbjN domain-containing protein</fullName>
    </recommendedName>
</protein>
<gene>
    <name evidence="1" type="ORF">MTUNDRAET4_0675</name>
</gene>
<dbReference type="Proteomes" id="UP000294360">
    <property type="component" value="Chromosome"/>
</dbReference>
<name>A0A4U8YUY2_METTU</name>
<evidence type="ECO:0000313" key="1">
    <source>
        <dbReference type="EMBL" id="VFU07568.1"/>
    </source>
</evidence>
<organism evidence="1 2">
    <name type="scientific">Methylocella tundrae</name>
    <dbReference type="NCBI Taxonomy" id="227605"/>
    <lineage>
        <taxon>Bacteria</taxon>
        <taxon>Pseudomonadati</taxon>
        <taxon>Pseudomonadota</taxon>
        <taxon>Alphaproteobacteria</taxon>
        <taxon>Hyphomicrobiales</taxon>
        <taxon>Beijerinckiaceae</taxon>
        <taxon>Methylocella</taxon>
    </lineage>
</organism>
<evidence type="ECO:0000313" key="2">
    <source>
        <dbReference type="Proteomes" id="UP000294360"/>
    </source>
</evidence>
<dbReference type="CDD" id="cd17033">
    <property type="entry name" value="DR1245-like"/>
    <property type="match status" value="1"/>
</dbReference>
<sequence length="178" mass="19959">MLPGRIVFKGPGMSLLQFEAVRSEHPVDLIERLAAHNQWPFDRDEEDEISITVAGSWTDYNVAFTWLEDLEALHVACAFDLKAPSARKAEVVALISLINEQLWLGHFDIWPDDGVVMFRHAIVLSGGAELNGHQCQTVLTSAVRACERYYQAFQFVVWAGKNGREAIETVMLETKGEA</sequence>
<evidence type="ECO:0008006" key="3">
    <source>
        <dbReference type="Google" id="ProtNLM"/>
    </source>
</evidence>
<dbReference type="InterPro" id="IPR019660">
    <property type="entry name" value="Put_sensory_transdc_reg_YbjN"/>
</dbReference>
<accession>A0A4U8YUY2</accession>
<dbReference type="Pfam" id="PF10722">
    <property type="entry name" value="YbjN"/>
    <property type="match status" value="1"/>
</dbReference>
<proteinExistence type="predicted"/>
<dbReference type="AlphaFoldDB" id="A0A4U8YUY2"/>
<dbReference type="EMBL" id="LR536450">
    <property type="protein sequence ID" value="VFU07568.1"/>
    <property type="molecule type" value="Genomic_DNA"/>
</dbReference>